<dbReference type="SUPFAM" id="SSF53474">
    <property type="entry name" value="alpha/beta-Hydrolases"/>
    <property type="match status" value="1"/>
</dbReference>
<proteinExistence type="predicted"/>
<dbReference type="PROSITE" id="PS51257">
    <property type="entry name" value="PROKAR_LIPOPROTEIN"/>
    <property type="match status" value="1"/>
</dbReference>
<reference evidence="2" key="1">
    <citation type="submission" date="2022-11" db="EMBL/GenBank/DDBJ databases">
        <title>Parathalassolutuus dongxingensis gen. nov., sp. nov., a novel member of family Oceanospirillaceae isolated from a coastal shrimp pond in Guangxi, China.</title>
        <authorList>
            <person name="Chen H."/>
        </authorList>
    </citation>
    <scope>NUCLEOTIDE SEQUENCE</scope>
    <source>
        <strain evidence="2">G-43</strain>
    </source>
</reference>
<dbReference type="InterPro" id="IPR029058">
    <property type="entry name" value="AB_hydrolase_fold"/>
</dbReference>
<protein>
    <recommendedName>
        <fullName evidence="4">Bacterial virulence factor lipase N-terminal domain-containing protein</fullName>
    </recommendedName>
</protein>
<dbReference type="Proteomes" id="UP001150830">
    <property type="component" value="Unassembled WGS sequence"/>
</dbReference>
<accession>A0A9X3IS23</accession>
<organism evidence="2 3">
    <name type="scientific">Parathalassolituus penaei</name>
    <dbReference type="NCBI Taxonomy" id="2997323"/>
    <lineage>
        <taxon>Bacteria</taxon>
        <taxon>Pseudomonadati</taxon>
        <taxon>Pseudomonadota</taxon>
        <taxon>Gammaproteobacteria</taxon>
        <taxon>Oceanospirillales</taxon>
        <taxon>Oceanospirillaceae</taxon>
        <taxon>Parathalassolituus</taxon>
    </lineage>
</organism>
<dbReference type="RefSeq" id="WP_283172650.1">
    <property type="nucleotide sequence ID" value="NZ_JAPNOA010000016.1"/>
</dbReference>
<evidence type="ECO:0008006" key="4">
    <source>
        <dbReference type="Google" id="ProtNLM"/>
    </source>
</evidence>
<dbReference type="AlphaFoldDB" id="A0A9X3IS23"/>
<sequence length="881" mass="91481">MVHRTLLGMAIAAASLALAGCNISSVDTEAEVNQTPVEAGSEGTVAEVVTPLFNPARSILPVATDFLYRTYPMDSSGNAIDSTDVDGTLYYGAGKNIEPLAADGSINPSYNPVYDALNDLEGFSTAGQIYVEFNGSLASEQPSGSVYLVPLNYDGGPKTGTLVSSSPFQYQKIPAIRVDVITDESGSINNNVLRISPLQPLMPDTRYLVVMLDNLEDANGNSVQMPSQYEYLIGDDDLLSAALGSVRTAVKGWKQLADGFVAGVLQRNASVRMAYTFTTTSTTAVTNVMAAPGNADSSLTNAAIPAAVQNYLNTTDDDQATQLATLTYMTGSSSAASQLLGGHTLLSTLAAPAPRKTDFSTSAPVATAMLVTGAQSTFRTGRIELPYFQKAPSGAYAGENPLTGYACQEATTECAQSRLTAANVITSQWESNADVISNLKLATGSSEAVAAAYAAPSENVTSLFPFAKQQGTVSVPVMVVEPVSSCEKPDDGWPVVIYQHGLGSNRLATLPLAEQLAQNCYATVAIDLPLHGPMPTDTFSYAGYNIPVLAAVLGSENSTYNFGTFMGLPSATQTALITSQTITQRHFGLTADGVAPTAVSATDASANASGSLFVTFVRFQTTRDNNRQAVMDLLNLDASIPFMDIDNDGTADLDGNNLYFAGISLGSIVGTQFVAVNNANTTSANSVGNSALKPIKAAVFGVPGGGLAKLLENSQTYGPTIVGGLTSADGFNLTQGSLDYESLLTVYQATVDSADPVNYAAQLTATGTPYSVIESIGDTVIPNSVEEAPLAGTEPLISAMGITAVDTSTDLSALSPVQVSFQLSDELSSHISMARPDTSDATAETPATFATIAAHVISMFNDPAAPTLDDGGAGIVEAVAE</sequence>
<keyword evidence="1" id="KW-0732">Signal</keyword>
<keyword evidence="3" id="KW-1185">Reference proteome</keyword>
<evidence type="ECO:0000313" key="2">
    <source>
        <dbReference type="EMBL" id="MCY0964434.1"/>
    </source>
</evidence>
<feature type="chain" id="PRO_5040815528" description="Bacterial virulence factor lipase N-terminal domain-containing protein" evidence="1">
    <location>
        <begin position="20"/>
        <end position="881"/>
    </location>
</feature>
<name>A0A9X3IS23_9GAMM</name>
<evidence type="ECO:0000313" key="3">
    <source>
        <dbReference type="Proteomes" id="UP001150830"/>
    </source>
</evidence>
<comment type="caution">
    <text evidence="2">The sequence shown here is derived from an EMBL/GenBank/DDBJ whole genome shotgun (WGS) entry which is preliminary data.</text>
</comment>
<dbReference type="Gene3D" id="3.40.50.1820">
    <property type="entry name" value="alpha/beta hydrolase"/>
    <property type="match status" value="1"/>
</dbReference>
<dbReference type="EMBL" id="JAPNOA010000016">
    <property type="protein sequence ID" value="MCY0964434.1"/>
    <property type="molecule type" value="Genomic_DNA"/>
</dbReference>
<feature type="signal peptide" evidence="1">
    <location>
        <begin position="1"/>
        <end position="19"/>
    </location>
</feature>
<evidence type="ECO:0000256" key="1">
    <source>
        <dbReference type="SAM" id="SignalP"/>
    </source>
</evidence>
<gene>
    <name evidence="2" type="ORF">OUO13_04480</name>
</gene>